<name>A0A2J0YX08_RHIML</name>
<gene>
    <name evidence="1" type="ORF">CEJ86_24730</name>
</gene>
<dbReference type="EMBL" id="NJGD01000014">
    <property type="protein sequence ID" value="PJR12788.1"/>
    <property type="molecule type" value="Genomic_DNA"/>
</dbReference>
<accession>A0A2J0YX08</accession>
<proteinExistence type="predicted"/>
<evidence type="ECO:0000313" key="1">
    <source>
        <dbReference type="EMBL" id="PJR12788.1"/>
    </source>
</evidence>
<protein>
    <submittedName>
        <fullName evidence="1">Uncharacterized protein</fullName>
    </submittedName>
</protein>
<reference evidence="1 2" key="1">
    <citation type="submission" date="2017-06" db="EMBL/GenBank/DDBJ databases">
        <title>Ensifer strains isolated from leguminous trees and herbs display diverse denitrification phenotypes with some acting as strong N2O sinks.</title>
        <authorList>
            <person name="Woliy K."/>
            <person name="Mania D."/>
            <person name="Bakken L.R."/>
            <person name="Frostegard A."/>
        </authorList>
    </citation>
    <scope>NUCLEOTIDE SEQUENCE [LARGE SCALE GENOMIC DNA]</scope>
    <source>
        <strain evidence="1 2">AC50a</strain>
    </source>
</reference>
<comment type="caution">
    <text evidence="1">The sequence shown here is derived from an EMBL/GenBank/DDBJ whole genome shotgun (WGS) entry which is preliminary data.</text>
</comment>
<organism evidence="1 2">
    <name type="scientific">Rhizobium meliloti</name>
    <name type="common">Ensifer meliloti</name>
    <name type="synonym">Sinorhizobium meliloti</name>
    <dbReference type="NCBI Taxonomy" id="382"/>
    <lineage>
        <taxon>Bacteria</taxon>
        <taxon>Pseudomonadati</taxon>
        <taxon>Pseudomonadota</taxon>
        <taxon>Alphaproteobacteria</taxon>
        <taxon>Hyphomicrobiales</taxon>
        <taxon>Rhizobiaceae</taxon>
        <taxon>Sinorhizobium/Ensifer group</taxon>
        <taxon>Sinorhizobium</taxon>
    </lineage>
</organism>
<dbReference type="Proteomes" id="UP000231987">
    <property type="component" value="Unassembled WGS sequence"/>
</dbReference>
<sequence length="122" mass="12979">MSHYATYIAKALATEGGHLQIGRGGFSLHFENSWLSGYDCDTVKAEAIAAGLPVYDSRNVDFGAVAKLACSGPMIAVGRSPDPKPWNALTFVPLYHVMEAYRQAGAEVHNMPPAPAEVGEDG</sequence>
<dbReference type="AlphaFoldDB" id="A0A2J0YX08"/>
<evidence type="ECO:0000313" key="2">
    <source>
        <dbReference type="Proteomes" id="UP000231987"/>
    </source>
</evidence>
<dbReference type="RefSeq" id="WP_100673841.1">
    <property type="nucleotide sequence ID" value="NZ_NJGD01000014.1"/>
</dbReference>